<reference evidence="3 4" key="1">
    <citation type="submission" date="2020-08" db="EMBL/GenBank/DDBJ databases">
        <title>Streptomyces sp. PSKA01 genome sequencing and assembly.</title>
        <authorList>
            <person name="Mandal S."/>
            <person name="Maiti P.K."/>
            <person name="Das P."/>
        </authorList>
    </citation>
    <scope>NUCLEOTIDE SEQUENCE [LARGE SCALE GENOMIC DNA]</scope>
    <source>
        <strain evidence="3 4">PSKA01</strain>
    </source>
</reference>
<keyword evidence="1" id="KW-0175">Coiled coil</keyword>
<evidence type="ECO:0000313" key="4">
    <source>
        <dbReference type="Proteomes" id="UP000584670"/>
    </source>
</evidence>
<feature type="non-terminal residue" evidence="3">
    <location>
        <position position="244"/>
    </location>
</feature>
<proteinExistence type="predicted"/>
<feature type="coiled-coil region" evidence="1">
    <location>
        <begin position="1"/>
        <end position="66"/>
    </location>
</feature>
<evidence type="ECO:0000313" key="3">
    <source>
        <dbReference type="EMBL" id="MBC2908342.1"/>
    </source>
</evidence>
<sequence>MEDLDRRLRDTDRRVRDLDSRFDDLETDHQALSRKFGYTEDLDYELRAIRDEISEYDDKIDKVEEELGDRIGDTEQAINRLTQHVRLLDGQIKISQGVPEADLDTFTRDQRALARTMAQGWSARSQLLGDHERFTHQVRVRHHRETEAKHRQARAAVVESVGAFTASRYGTSGHSEATTRLRTAIADERRLRQDLTRQIPGAKESAKALADDASTRASQQPTMSAGDRAEKRLTLALRSRLADA</sequence>
<gene>
    <name evidence="3" type="ORF">H4N64_44105</name>
</gene>
<dbReference type="Proteomes" id="UP000584670">
    <property type="component" value="Unassembled WGS sequence"/>
</dbReference>
<dbReference type="RefSeq" id="WP_186288251.1">
    <property type="nucleotide sequence ID" value="NZ_JACMSF010000165.1"/>
</dbReference>
<feature type="compositionally biased region" description="Basic and acidic residues" evidence="2">
    <location>
        <begin position="204"/>
        <end position="214"/>
    </location>
</feature>
<accession>A0A7X1JEG8</accession>
<name>A0A7X1JEG8_9ACTN</name>
<comment type="caution">
    <text evidence="3">The sequence shown here is derived from an EMBL/GenBank/DDBJ whole genome shotgun (WGS) entry which is preliminary data.</text>
</comment>
<organism evidence="3 4">
    <name type="scientific">Streptomyces cupreus</name>
    <dbReference type="NCBI Taxonomy" id="2759956"/>
    <lineage>
        <taxon>Bacteria</taxon>
        <taxon>Bacillati</taxon>
        <taxon>Actinomycetota</taxon>
        <taxon>Actinomycetes</taxon>
        <taxon>Kitasatosporales</taxon>
        <taxon>Streptomycetaceae</taxon>
        <taxon>Streptomyces</taxon>
    </lineage>
</organism>
<evidence type="ECO:0000256" key="2">
    <source>
        <dbReference type="SAM" id="MobiDB-lite"/>
    </source>
</evidence>
<protein>
    <submittedName>
        <fullName evidence="3">Uncharacterized protein</fullName>
    </submittedName>
</protein>
<dbReference type="AlphaFoldDB" id="A0A7X1JEG8"/>
<feature type="region of interest" description="Disordered" evidence="2">
    <location>
        <begin position="198"/>
        <end position="230"/>
    </location>
</feature>
<evidence type="ECO:0000256" key="1">
    <source>
        <dbReference type="SAM" id="Coils"/>
    </source>
</evidence>
<dbReference type="EMBL" id="JACMSF010000165">
    <property type="protein sequence ID" value="MBC2908342.1"/>
    <property type="molecule type" value="Genomic_DNA"/>
</dbReference>
<keyword evidence="4" id="KW-1185">Reference proteome</keyword>